<sequence length="395" mass="45512">MKILFVTPPPYLPNRLHRIRAFELLRILAKKHEVHLLSVITKKDGIKDFKEIKKEVKSSTVIKFSKFKAFKNCLLSPTLPLEVSYCNFEEVSKKIKHIVRKEKIDVVYLKRLRSAIYFSDWEVPVVLDSTDAMSLFYKRMYSNTSFPRNIYYFLEGAKYKKFEKDTAGKIKSWIVCSENDADYLKKIMNVNTNVVPNPVDTGYFKFSPIRPKGDVLLLRGLMDKQVNIDAAIYFVSRIFPLIKRKIPKAKLRIVGPFPTRVVRKLEDRKNIFVEGFVNDMRQCLESSTISVCPIRIGTGTRHKILQSWAAGRPVVSTSIGAEGLNYKAGENIEIANSSEEFAKKVVILLKDNERYKKLSLAGRKLVQKEYSLGVVANKLDQVLEHAKNQKRIKKQ</sequence>
<dbReference type="Pfam" id="PF13692">
    <property type="entry name" value="Glyco_trans_1_4"/>
    <property type="match status" value="1"/>
</dbReference>
<comment type="caution">
    <text evidence="1">The sequence shown here is derived from an EMBL/GenBank/DDBJ whole genome shotgun (WGS) entry which is preliminary data.</text>
</comment>
<proteinExistence type="predicted"/>
<protein>
    <recommendedName>
        <fullName evidence="3">Glycosyltransferase subfamily 4-like N-terminal domain-containing protein</fullName>
    </recommendedName>
</protein>
<name>A0A1G1VF57_9BACT</name>
<dbReference type="CDD" id="cd03801">
    <property type="entry name" value="GT4_PimA-like"/>
    <property type="match status" value="1"/>
</dbReference>
<evidence type="ECO:0000313" key="2">
    <source>
        <dbReference type="Proteomes" id="UP000178659"/>
    </source>
</evidence>
<dbReference type="AlphaFoldDB" id="A0A1G1VF57"/>
<dbReference type="SUPFAM" id="SSF53756">
    <property type="entry name" value="UDP-Glycosyltransferase/glycogen phosphorylase"/>
    <property type="match status" value="1"/>
</dbReference>
<dbReference type="Gene3D" id="3.40.50.2000">
    <property type="entry name" value="Glycogen Phosphorylase B"/>
    <property type="match status" value="2"/>
</dbReference>
<evidence type="ECO:0008006" key="3">
    <source>
        <dbReference type="Google" id="ProtNLM"/>
    </source>
</evidence>
<accession>A0A1G1VF57</accession>
<dbReference type="PANTHER" id="PTHR12526">
    <property type="entry name" value="GLYCOSYLTRANSFERASE"/>
    <property type="match status" value="1"/>
</dbReference>
<reference evidence="1 2" key="1">
    <citation type="journal article" date="2016" name="Nat. Commun.">
        <title>Thousands of microbial genomes shed light on interconnected biogeochemical processes in an aquifer system.</title>
        <authorList>
            <person name="Anantharaman K."/>
            <person name="Brown C.T."/>
            <person name="Hug L.A."/>
            <person name="Sharon I."/>
            <person name="Castelle C.J."/>
            <person name="Probst A.J."/>
            <person name="Thomas B.C."/>
            <person name="Singh A."/>
            <person name="Wilkins M.J."/>
            <person name="Karaoz U."/>
            <person name="Brodie E.L."/>
            <person name="Williams K.H."/>
            <person name="Hubbard S.S."/>
            <person name="Banfield J.F."/>
        </authorList>
    </citation>
    <scope>NUCLEOTIDE SEQUENCE [LARGE SCALE GENOMIC DNA]</scope>
</reference>
<dbReference type="PANTHER" id="PTHR12526:SF630">
    <property type="entry name" value="GLYCOSYLTRANSFERASE"/>
    <property type="match status" value="1"/>
</dbReference>
<organism evidence="1 2">
    <name type="scientific">Candidatus Blackburnbacteria bacterium RIFCSPLOWO2_01_FULL_40_20</name>
    <dbReference type="NCBI Taxonomy" id="1797519"/>
    <lineage>
        <taxon>Bacteria</taxon>
        <taxon>Candidatus Blackburniibacteriota</taxon>
    </lineage>
</organism>
<dbReference type="EMBL" id="MHCC01000004">
    <property type="protein sequence ID" value="OGY14009.1"/>
    <property type="molecule type" value="Genomic_DNA"/>
</dbReference>
<gene>
    <name evidence="1" type="ORF">A3A77_03370</name>
</gene>
<evidence type="ECO:0000313" key="1">
    <source>
        <dbReference type="EMBL" id="OGY14009.1"/>
    </source>
</evidence>
<dbReference type="Proteomes" id="UP000178659">
    <property type="component" value="Unassembled WGS sequence"/>
</dbReference>